<dbReference type="InterPro" id="IPR013780">
    <property type="entry name" value="Glyco_hydro_b"/>
</dbReference>
<dbReference type="InterPro" id="IPR013785">
    <property type="entry name" value="Aldolase_TIM"/>
</dbReference>
<dbReference type="Pfam" id="PF10566">
    <property type="entry name" value="Glyco_hydro_97"/>
    <property type="match status" value="1"/>
</dbReference>
<dbReference type="InterPro" id="IPR029483">
    <property type="entry name" value="GH97_C"/>
</dbReference>
<evidence type="ECO:0000259" key="7">
    <source>
        <dbReference type="Pfam" id="PF14508"/>
    </source>
</evidence>
<evidence type="ECO:0000256" key="2">
    <source>
        <dbReference type="ARBA" id="ARBA00011245"/>
    </source>
</evidence>
<name>A0AAP2GKK0_9BACT</name>
<dbReference type="InterPro" id="IPR017853">
    <property type="entry name" value="GH"/>
</dbReference>
<dbReference type="GO" id="GO:0030246">
    <property type="term" value="F:carbohydrate binding"/>
    <property type="evidence" value="ECO:0007669"/>
    <property type="project" value="InterPro"/>
</dbReference>
<proteinExistence type="predicted"/>
<dbReference type="Pfam" id="PF14509">
    <property type="entry name" value="GH97_C"/>
    <property type="match status" value="1"/>
</dbReference>
<dbReference type="PANTHER" id="PTHR35803:SF2">
    <property type="entry name" value="RETAINING ALPHA-GALACTOSIDASE"/>
    <property type="match status" value="1"/>
</dbReference>
<keyword evidence="10" id="KW-1185">Reference proteome</keyword>
<dbReference type="InterPro" id="IPR052720">
    <property type="entry name" value="Glycosyl_hydrolase_97"/>
</dbReference>
<dbReference type="RefSeq" id="WP_254167313.1">
    <property type="nucleotide sequence ID" value="NZ_JAHESF010000025.1"/>
</dbReference>
<evidence type="ECO:0000256" key="3">
    <source>
        <dbReference type="ARBA" id="ARBA00022801"/>
    </source>
</evidence>
<dbReference type="Gene3D" id="3.20.20.70">
    <property type="entry name" value="Aldolase class I"/>
    <property type="match status" value="1"/>
</dbReference>
<dbReference type="Pfam" id="PF14508">
    <property type="entry name" value="GH97_N"/>
    <property type="match status" value="1"/>
</dbReference>
<evidence type="ECO:0000256" key="5">
    <source>
        <dbReference type="ARBA" id="ARBA00023295"/>
    </source>
</evidence>
<sequence>MHNNNNSINDSTAKNLLALILPTANRLLPTFLILALVHFSLTASAQDAWTLSSPDKKLEVKIVSQAGRLTYDATYSKKAAIESSPLGIVRDDQQFSEKLKFVSKRTSVIDEKYMLSVGKQLQARNNANELILTFENANKDQVQVIFRAYNDGMAYRYHFPKKDNNPHKIIKEESGFAIAKNAKAWIQPYDLNSRKKPCYEAFYENGIAIGSPSPNPAGWAFPALFNTNNLWVLISEAALDETYCGTHLEDKEGKGVYTIRFAEKEEVTSDADPEPVSTLPWTTPWRAAVIGPSLATIQASNLIANLNPPSVINDVSWIKPGRSSWSWWSQGGTTRDFEVQKQYIDFTADMKWEYVLIDAGWPQMKNGTMEDLVKYADSKNVGIVLWYHSGMGREKDTLSYANLMAFPDSRKKEFEKLHAWGVKGVKVDFFDGDKQPVIKRYYDILRDATANKIMVNFHGSTLPRGWERTYPNLVSMESVKGAEGAGRQEFCDKAPVHNTILPFTRNVVGPMDYTPVTFTNKREAIRQTTFAHELALSVVFESGAFHFADNMKSYQALPEAPKNFLREVPTAWDETTYLAGTPGAYVVVARRKGNVWYVGGINGQNTSRELSFALPFLKKDQDISIITDGKETGTFETRTIKTEGKKINLTLPAKSGFVGAVR</sequence>
<protein>
    <submittedName>
        <fullName evidence="9">Glycoside hydrolase family 97 catalytic domain-containing protein</fullName>
    </submittedName>
</protein>
<dbReference type="Proteomes" id="UP001319200">
    <property type="component" value="Unassembled WGS sequence"/>
</dbReference>
<keyword evidence="4" id="KW-0106">Calcium</keyword>
<dbReference type="InterPro" id="IPR029486">
    <property type="entry name" value="GH97_N"/>
</dbReference>
<feature type="domain" description="Glycosyl-hydrolase 97 catalytic" evidence="6">
    <location>
        <begin position="330"/>
        <end position="479"/>
    </location>
</feature>
<organism evidence="9 10">
    <name type="scientific">Chryseosolibacter histidini</name>
    <dbReference type="NCBI Taxonomy" id="2782349"/>
    <lineage>
        <taxon>Bacteria</taxon>
        <taxon>Pseudomonadati</taxon>
        <taxon>Bacteroidota</taxon>
        <taxon>Cytophagia</taxon>
        <taxon>Cytophagales</taxon>
        <taxon>Chryseotaleaceae</taxon>
        <taxon>Chryseosolibacter</taxon>
    </lineage>
</organism>
<evidence type="ECO:0000259" key="8">
    <source>
        <dbReference type="Pfam" id="PF14509"/>
    </source>
</evidence>
<evidence type="ECO:0000313" key="10">
    <source>
        <dbReference type="Proteomes" id="UP001319200"/>
    </source>
</evidence>
<dbReference type="InterPro" id="IPR014718">
    <property type="entry name" value="GH-type_carb-bd"/>
</dbReference>
<evidence type="ECO:0000256" key="4">
    <source>
        <dbReference type="ARBA" id="ARBA00022837"/>
    </source>
</evidence>
<evidence type="ECO:0000256" key="1">
    <source>
        <dbReference type="ARBA" id="ARBA00001913"/>
    </source>
</evidence>
<evidence type="ECO:0000313" key="9">
    <source>
        <dbReference type="EMBL" id="MBT1699396.1"/>
    </source>
</evidence>
<gene>
    <name evidence="9" type="ORF">KK083_21040</name>
</gene>
<dbReference type="GO" id="GO:0016798">
    <property type="term" value="F:hydrolase activity, acting on glycosyl bonds"/>
    <property type="evidence" value="ECO:0007669"/>
    <property type="project" value="UniProtKB-KW"/>
</dbReference>
<feature type="domain" description="Glycosyl-hydrolase 97 C-terminal oligomerisation" evidence="8">
    <location>
        <begin position="571"/>
        <end position="658"/>
    </location>
</feature>
<feature type="domain" description="Glycosyl-hydrolase 97 N-terminal" evidence="7">
    <location>
        <begin position="51"/>
        <end position="309"/>
    </location>
</feature>
<dbReference type="Gene3D" id="2.60.40.1180">
    <property type="entry name" value="Golgi alpha-mannosidase II"/>
    <property type="match status" value="1"/>
</dbReference>
<accession>A0AAP2GKK0</accession>
<keyword evidence="3 9" id="KW-0378">Hydrolase</keyword>
<reference evidence="9 10" key="1">
    <citation type="submission" date="2021-05" db="EMBL/GenBank/DDBJ databases">
        <title>A Polyphasic approach of four new species of the genus Ohtaekwangia: Ohtaekwangia histidinii sp. nov., Ohtaekwangia cretensis sp. nov., Ohtaekwangia indiensis sp. nov., Ohtaekwangia reichenbachii sp. nov. from diverse environment.</title>
        <authorList>
            <person name="Octaviana S."/>
        </authorList>
    </citation>
    <scope>NUCLEOTIDE SEQUENCE [LARGE SCALE GENOMIC DNA]</scope>
    <source>
        <strain evidence="9 10">PWU4</strain>
    </source>
</reference>
<comment type="caution">
    <text evidence="9">The sequence shown here is derived from an EMBL/GenBank/DDBJ whole genome shotgun (WGS) entry which is preliminary data.</text>
</comment>
<comment type="subunit">
    <text evidence="2">Monomer.</text>
</comment>
<keyword evidence="5" id="KW-0326">Glycosidase</keyword>
<dbReference type="InterPro" id="IPR019563">
    <property type="entry name" value="GH97_catalytic"/>
</dbReference>
<dbReference type="AlphaFoldDB" id="A0AAP2GKK0"/>
<dbReference type="EMBL" id="JAHESF010000025">
    <property type="protein sequence ID" value="MBT1699396.1"/>
    <property type="molecule type" value="Genomic_DNA"/>
</dbReference>
<evidence type="ECO:0000259" key="6">
    <source>
        <dbReference type="Pfam" id="PF10566"/>
    </source>
</evidence>
<dbReference type="PANTHER" id="PTHR35803">
    <property type="entry name" value="GLUCAN 1,4-ALPHA-GLUCOSIDASE SUSB-RELATED"/>
    <property type="match status" value="1"/>
</dbReference>
<dbReference type="SUPFAM" id="SSF51445">
    <property type="entry name" value="(Trans)glycosidases"/>
    <property type="match status" value="1"/>
</dbReference>
<dbReference type="Gene3D" id="2.70.98.10">
    <property type="match status" value="1"/>
</dbReference>
<comment type="cofactor">
    <cofactor evidence="1">
        <name>Ca(2+)</name>
        <dbReference type="ChEBI" id="CHEBI:29108"/>
    </cofactor>
</comment>